<sequence>MKPALLAIVAIPGVVASLPPTTSTDHTSTPVPMKVANINCHNSGVLDMPKGHNYTNPPPPLCFRNCKLEGKVCVRGKCVKPPRPPALDDNNKANITPDDFDHEPLDPETDHTADLEPSDPDSAGTAATPLCFANCKLLGRTCNRGKCVKLPKPPVLPRDLNSTTEPGLTADDEEPALTVSLNDNFNTTTEVPELSTDNTTPETDIPSYDTPPNTTALFNVDANRTQFPAFGLDNPLGVGRALQRACIPCSNVYRSCMMGGCKPWGSWICMMRCGCKAASARPVCGDLRCGYIQACTQAKYLRPN</sequence>
<organism evidence="3 4">
    <name type="scientific">Sporormia fimetaria CBS 119925</name>
    <dbReference type="NCBI Taxonomy" id="1340428"/>
    <lineage>
        <taxon>Eukaryota</taxon>
        <taxon>Fungi</taxon>
        <taxon>Dikarya</taxon>
        <taxon>Ascomycota</taxon>
        <taxon>Pezizomycotina</taxon>
        <taxon>Dothideomycetes</taxon>
        <taxon>Pleosporomycetidae</taxon>
        <taxon>Pleosporales</taxon>
        <taxon>Sporormiaceae</taxon>
        <taxon>Sporormia</taxon>
    </lineage>
</organism>
<keyword evidence="2" id="KW-0732">Signal</keyword>
<feature type="signal peptide" evidence="2">
    <location>
        <begin position="1"/>
        <end position="16"/>
    </location>
</feature>
<feature type="region of interest" description="Disordered" evidence="1">
    <location>
        <begin position="83"/>
        <end position="123"/>
    </location>
</feature>
<feature type="chain" id="PRO_5025353584" evidence="2">
    <location>
        <begin position="17"/>
        <end position="304"/>
    </location>
</feature>
<accession>A0A6A6VMB6</accession>
<protein>
    <submittedName>
        <fullName evidence="3">Uncharacterized protein</fullName>
    </submittedName>
</protein>
<feature type="compositionally biased region" description="Basic and acidic residues" evidence="1">
    <location>
        <begin position="102"/>
        <end position="114"/>
    </location>
</feature>
<evidence type="ECO:0000256" key="2">
    <source>
        <dbReference type="SAM" id="SignalP"/>
    </source>
</evidence>
<feature type="region of interest" description="Disordered" evidence="1">
    <location>
        <begin position="188"/>
        <end position="210"/>
    </location>
</feature>
<dbReference type="Proteomes" id="UP000799440">
    <property type="component" value="Unassembled WGS sequence"/>
</dbReference>
<dbReference type="EMBL" id="MU006563">
    <property type="protein sequence ID" value="KAF2750936.1"/>
    <property type="molecule type" value="Genomic_DNA"/>
</dbReference>
<evidence type="ECO:0000313" key="3">
    <source>
        <dbReference type="EMBL" id="KAF2750936.1"/>
    </source>
</evidence>
<dbReference type="AlphaFoldDB" id="A0A6A6VMB6"/>
<evidence type="ECO:0000256" key="1">
    <source>
        <dbReference type="SAM" id="MobiDB-lite"/>
    </source>
</evidence>
<name>A0A6A6VMB6_9PLEO</name>
<evidence type="ECO:0000313" key="4">
    <source>
        <dbReference type="Proteomes" id="UP000799440"/>
    </source>
</evidence>
<proteinExistence type="predicted"/>
<gene>
    <name evidence="3" type="ORF">M011DRAFT_474421</name>
</gene>
<keyword evidence="4" id="KW-1185">Reference proteome</keyword>
<reference evidence="3" key="1">
    <citation type="journal article" date="2020" name="Stud. Mycol.">
        <title>101 Dothideomycetes genomes: a test case for predicting lifestyles and emergence of pathogens.</title>
        <authorList>
            <person name="Haridas S."/>
            <person name="Albert R."/>
            <person name="Binder M."/>
            <person name="Bloem J."/>
            <person name="Labutti K."/>
            <person name="Salamov A."/>
            <person name="Andreopoulos B."/>
            <person name="Baker S."/>
            <person name="Barry K."/>
            <person name="Bills G."/>
            <person name="Bluhm B."/>
            <person name="Cannon C."/>
            <person name="Castanera R."/>
            <person name="Culley D."/>
            <person name="Daum C."/>
            <person name="Ezra D."/>
            <person name="Gonzalez J."/>
            <person name="Henrissat B."/>
            <person name="Kuo A."/>
            <person name="Liang C."/>
            <person name="Lipzen A."/>
            <person name="Lutzoni F."/>
            <person name="Magnuson J."/>
            <person name="Mondo S."/>
            <person name="Nolan M."/>
            <person name="Ohm R."/>
            <person name="Pangilinan J."/>
            <person name="Park H.-J."/>
            <person name="Ramirez L."/>
            <person name="Alfaro M."/>
            <person name="Sun H."/>
            <person name="Tritt A."/>
            <person name="Yoshinaga Y."/>
            <person name="Zwiers L.-H."/>
            <person name="Turgeon B."/>
            <person name="Goodwin S."/>
            <person name="Spatafora J."/>
            <person name="Crous P."/>
            <person name="Grigoriev I."/>
        </authorList>
    </citation>
    <scope>NUCLEOTIDE SEQUENCE</scope>
    <source>
        <strain evidence="3">CBS 119925</strain>
    </source>
</reference>
<feature type="compositionally biased region" description="Polar residues" evidence="1">
    <location>
        <begin position="188"/>
        <end position="202"/>
    </location>
</feature>